<dbReference type="EMBL" id="JBAWSY010000002">
    <property type="protein sequence ID" value="MEI4768810.1"/>
    <property type="molecule type" value="Genomic_DNA"/>
</dbReference>
<feature type="domain" description="Amidohydrolase-related" evidence="1">
    <location>
        <begin position="53"/>
        <end position="386"/>
    </location>
</feature>
<accession>A0ABU8F1B7</accession>
<name>A0ABU8F1B7_9BACI</name>
<proteinExistence type="predicted"/>
<dbReference type="PANTHER" id="PTHR43135">
    <property type="entry name" value="ALPHA-D-RIBOSE 1-METHYLPHOSPHONATE 5-TRIPHOSPHATE DIPHOSPHATASE"/>
    <property type="match status" value="1"/>
</dbReference>
<evidence type="ECO:0000259" key="1">
    <source>
        <dbReference type="Pfam" id="PF01979"/>
    </source>
</evidence>
<dbReference type="InterPro" id="IPR032466">
    <property type="entry name" value="Metal_Hydrolase"/>
</dbReference>
<dbReference type="InterPro" id="IPR006680">
    <property type="entry name" value="Amidohydro-rel"/>
</dbReference>
<dbReference type="InterPro" id="IPR057744">
    <property type="entry name" value="OTAase-like"/>
</dbReference>
<reference evidence="2 3" key="1">
    <citation type="submission" date="2024-01" db="EMBL/GenBank/DDBJ databases">
        <title>Seven novel Bacillus-like species.</title>
        <authorList>
            <person name="Liu G."/>
        </authorList>
    </citation>
    <scope>NUCLEOTIDE SEQUENCE [LARGE SCALE GENOMIC DNA]</scope>
    <source>
        <strain evidence="2 3">FJAT-51614</strain>
    </source>
</reference>
<dbReference type="SUPFAM" id="SSF51556">
    <property type="entry name" value="Metallo-dependent hydrolases"/>
    <property type="match status" value="1"/>
</dbReference>
<dbReference type="PANTHER" id="PTHR43135:SF3">
    <property type="entry name" value="ALPHA-D-RIBOSE 1-METHYLPHOSPHONATE 5-TRIPHOSPHATE DIPHOSPHATASE"/>
    <property type="match status" value="1"/>
</dbReference>
<gene>
    <name evidence="2" type="ORF">WAX74_03940</name>
</gene>
<dbReference type="InterPro" id="IPR011059">
    <property type="entry name" value="Metal-dep_hydrolase_composite"/>
</dbReference>
<comment type="caution">
    <text evidence="2">The sequence shown here is derived from an EMBL/GenBank/DDBJ whole genome shotgun (WGS) entry which is preliminary data.</text>
</comment>
<dbReference type="SUPFAM" id="SSF51338">
    <property type="entry name" value="Composite domain of metallo-dependent hydrolases"/>
    <property type="match status" value="1"/>
</dbReference>
<dbReference type="InterPro" id="IPR051781">
    <property type="entry name" value="Metallo-dep_Hydrolase"/>
</dbReference>
<keyword evidence="3" id="KW-1185">Reference proteome</keyword>
<sequence>MEKIIMGATLLLGENLKETRGYAVWIKNGIIHRILPKNSIPNRIPVENLDGAYLLPGLVDLHVHIMWDGSPDPVNTHEKETKEQMLIRSVANAQIYLKSGVTTIRDLGSIDDIALHVAAAISEGIIAGPRIIASGKTITMTGGHDPFWAKFVDGKDAALKATREQIYKNAQVVKVSATGGVYGRREGEKAENSELSLEELKVVCHEAHRFGLKVASHAIGREGILNSIEAGVDTIEHGHYLDTEIVEKMIEKKVAWIPTLYIYQQIASLDGVPEYAREKAKNIINMHVSAFQKFFHSGILIGAGSDAGACFTPHTSIIEEIEKMSEYVDGNRDILKTATVNAGKILGLKVGQITEGYFADFIVVPENPLNHLNVLRQVKAVYINGQSNGSVKL</sequence>
<dbReference type="Pfam" id="PF01979">
    <property type="entry name" value="Amidohydro_1"/>
    <property type="match status" value="1"/>
</dbReference>
<dbReference type="CDD" id="cd01299">
    <property type="entry name" value="Met_dep_hydrolase_A"/>
    <property type="match status" value="1"/>
</dbReference>
<dbReference type="Gene3D" id="3.20.20.140">
    <property type="entry name" value="Metal-dependent hydrolases"/>
    <property type="match status" value="1"/>
</dbReference>
<dbReference type="Proteomes" id="UP001364890">
    <property type="component" value="Unassembled WGS sequence"/>
</dbReference>
<protein>
    <submittedName>
        <fullName evidence="2">Amidohydrolase family protein</fullName>
    </submittedName>
</protein>
<dbReference type="Gene3D" id="2.30.40.10">
    <property type="entry name" value="Urease, subunit C, domain 1"/>
    <property type="match status" value="1"/>
</dbReference>
<evidence type="ECO:0000313" key="3">
    <source>
        <dbReference type="Proteomes" id="UP001364890"/>
    </source>
</evidence>
<organism evidence="2 3">
    <name type="scientific">Psychrobacillus mangrovi</name>
    <dbReference type="NCBI Taxonomy" id="3117745"/>
    <lineage>
        <taxon>Bacteria</taxon>
        <taxon>Bacillati</taxon>
        <taxon>Bacillota</taxon>
        <taxon>Bacilli</taxon>
        <taxon>Bacillales</taxon>
        <taxon>Bacillaceae</taxon>
        <taxon>Psychrobacillus</taxon>
    </lineage>
</organism>
<dbReference type="RefSeq" id="WP_336496363.1">
    <property type="nucleotide sequence ID" value="NZ_JBAWSY010000002.1"/>
</dbReference>
<evidence type="ECO:0000313" key="2">
    <source>
        <dbReference type="EMBL" id="MEI4768810.1"/>
    </source>
</evidence>